<accession>A0A0B5FJ10</accession>
<reference evidence="2 4" key="1">
    <citation type="submission" date="2018-12" db="EMBL/GenBank/DDBJ databases">
        <title>Whole genome sequence of a Pandoraea apista isolate from a patient with cystic fibrosis.</title>
        <authorList>
            <person name="Kenna D.T."/>
            <person name="Turton J.F."/>
        </authorList>
    </citation>
    <scope>NUCLEOTIDE SEQUENCE [LARGE SCALE GENOMIC DNA]</scope>
    <source>
        <strain evidence="2 4">Pa13324</strain>
    </source>
</reference>
<dbReference type="EMBL" id="CABPSX010000011">
    <property type="protein sequence ID" value="VVG73446.1"/>
    <property type="molecule type" value="Genomic_DNA"/>
</dbReference>
<keyword evidence="4" id="KW-1185">Reference proteome</keyword>
<feature type="domain" description="Cupin type-2" evidence="1">
    <location>
        <begin position="27"/>
        <end position="72"/>
    </location>
</feature>
<dbReference type="KEGG" id="papi:SG18_18615"/>
<gene>
    <name evidence="2" type="ORF">EJE83_08825</name>
    <name evidence="3" type="ORF">PAP18089_04455</name>
</gene>
<proteinExistence type="predicted"/>
<dbReference type="InterPro" id="IPR013096">
    <property type="entry name" value="Cupin_2"/>
</dbReference>
<dbReference type="GeneID" id="47014539"/>
<dbReference type="EMBL" id="RWHX01000011">
    <property type="protein sequence ID" value="RSK82871.1"/>
    <property type="molecule type" value="Genomic_DNA"/>
</dbReference>
<dbReference type="Pfam" id="PF07883">
    <property type="entry name" value="Cupin_2"/>
    <property type="match status" value="1"/>
</dbReference>
<dbReference type="RefSeq" id="WP_042115727.1">
    <property type="nucleotide sequence ID" value="NZ_CABPSX010000011.1"/>
</dbReference>
<dbReference type="InterPro" id="IPR014710">
    <property type="entry name" value="RmlC-like_jellyroll"/>
</dbReference>
<dbReference type="OrthoDB" id="8756764at2"/>
<evidence type="ECO:0000259" key="1">
    <source>
        <dbReference type="Pfam" id="PF07883"/>
    </source>
</evidence>
<evidence type="ECO:0000313" key="3">
    <source>
        <dbReference type="EMBL" id="VVG73446.1"/>
    </source>
</evidence>
<reference evidence="3 5" key="2">
    <citation type="submission" date="2019-08" db="EMBL/GenBank/DDBJ databases">
        <authorList>
            <person name="Peeters C."/>
        </authorList>
    </citation>
    <scope>NUCLEOTIDE SEQUENCE [LARGE SCALE GENOMIC DNA]</scope>
    <source>
        <strain evidence="3 5">LMG 18089</strain>
    </source>
</reference>
<dbReference type="Gene3D" id="2.60.120.10">
    <property type="entry name" value="Jelly Rolls"/>
    <property type="match status" value="1"/>
</dbReference>
<dbReference type="Proteomes" id="UP000270216">
    <property type="component" value="Unassembled WGS sequence"/>
</dbReference>
<name>A0A0B5FJ10_9BURK</name>
<dbReference type="AlphaFoldDB" id="A0A0B5FJ10"/>
<dbReference type="Proteomes" id="UP000364291">
    <property type="component" value="Unassembled WGS sequence"/>
</dbReference>
<organism evidence="3 5">
    <name type="scientific">Pandoraea apista</name>
    <dbReference type="NCBI Taxonomy" id="93218"/>
    <lineage>
        <taxon>Bacteria</taxon>
        <taxon>Pseudomonadati</taxon>
        <taxon>Pseudomonadota</taxon>
        <taxon>Betaproteobacteria</taxon>
        <taxon>Burkholderiales</taxon>
        <taxon>Burkholderiaceae</taxon>
        <taxon>Pandoraea</taxon>
    </lineage>
</organism>
<evidence type="ECO:0000313" key="5">
    <source>
        <dbReference type="Proteomes" id="UP000364291"/>
    </source>
</evidence>
<protein>
    <submittedName>
        <fullName evidence="3">Cupin</fullName>
    </submittedName>
</protein>
<evidence type="ECO:0000313" key="4">
    <source>
        <dbReference type="Proteomes" id="UP000270216"/>
    </source>
</evidence>
<sequence length="90" mass="10247">MQRDTFERELAEEGFTELVKVTRESGDLEVHAHPFEAKALILFGEIAIRVGDDERVYHEGDVFHLKANEAHAERYGPAGVQYLVGRKTLH</sequence>
<dbReference type="SUPFAM" id="SSF51182">
    <property type="entry name" value="RmlC-like cupins"/>
    <property type="match status" value="1"/>
</dbReference>
<dbReference type="InterPro" id="IPR011051">
    <property type="entry name" value="RmlC_Cupin_sf"/>
</dbReference>
<evidence type="ECO:0000313" key="2">
    <source>
        <dbReference type="EMBL" id="RSK82871.1"/>
    </source>
</evidence>